<dbReference type="InterPro" id="IPR010432">
    <property type="entry name" value="RDD"/>
</dbReference>
<dbReference type="Pfam" id="PF06271">
    <property type="entry name" value="RDD"/>
    <property type="match status" value="1"/>
</dbReference>
<feature type="transmembrane region" description="Helical" evidence="6">
    <location>
        <begin position="6"/>
        <end position="32"/>
    </location>
</feature>
<dbReference type="STRING" id="326522.BWD08_00280"/>
<evidence type="ECO:0000256" key="5">
    <source>
        <dbReference type="ARBA" id="ARBA00023136"/>
    </source>
</evidence>
<evidence type="ECO:0000256" key="4">
    <source>
        <dbReference type="ARBA" id="ARBA00022989"/>
    </source>
</evidence>
<reference evidence="8 9" key="1">
    <citation type="submission" date="2018-12" db="EMBL/GenBank/DDBJ databases">
        <authorList>
            <consortium name="Pathogen Informatics"/>
        </authorList>
    </citation>
    <scope>NUCLEOTIDE SEQUENCE [LARGE SCALE GENOMIC DNA]</scope>
    <source>
        <strain evidence="8 9">NCTC12227</strain>
    </source>
</reference>
<keyword evidence="5 6" id="KW-0472">Membrane</keyword>
<keyword evidence="4 6" id="KW-1133">Transmembrane helix</keyword>
<evidence type="ECO:0000256" key="1">
    <source>
        <dbReference type="ARBA" id="ARBA00004651"/>
    </source>
</evidence>
<dbReference type="InterPro" id="IPR051791">
    <property type="entry name" value="Pra-immunoreactive"/>
</dbReference>
<protein>
    <submittedName>
        <fullName evidence="8">RDD family</fullName>
    </submittedName>
</protein>
<proteinExistence type="predicted"/>
<evidence type="ECO:0000256" key="2">
    <source>
        <dbReference type="ARBA" id="ARBA00022475"/>
    </source>
</evidence>
<name>A0A448U954_9NEIS</name>
<evidence type="ECO:0000256" key="3">
    <source>
        <dbReference type="ARBA" id="ARBA00022692"/>
    </source>
</evidence>
<organism evidence="8 9">
    <name type="scientific">Neisseria animaloris</name>
    <dbReference type="NCBI Taxonomy" id="326522"/>
    <lineage>
        <taxon>Bacteria</taxon>
        <taxon>Pseudomonadati</taxon>
        <taxon>Pseudomonadota</taxon>
        <taxon>Betaproteobacteria</taxon>
        <taxon>Neisseriales</taxon>
        <taxon>Neisseriaceae</taxon>
        <taxon>Neisseria</taxon>
    </lineage>
</organism>
<feature type="transmembrane region" description="Helical" evidence="6">
    <location>
        <begin position="99"/>
        <end position="118"/>
    </location>
</feature>
<sequence>MKYAGFWIRVVANLIDGLILAAVIVPLMYLFYGDQYFTAQNTAPLGAADIFVNYILPLLFTVGFWVKMSATPGKMLLGLKIVDAKTGEGINLMQSVIRYVGYFISAMAFLIGYIWVAFDAKNQGWHDKMAGTVVVRTR</sequence>
<dbReference type="RefSeq" id="WP_107928569.1">
    <property type="nucleotide sequence ID" value="NZ_LR134516.1"/>
</dbReference>
<dbReference type="Proteomes" id="UP000268229">
    <property type="component" value="Chromosome"/>
</dbReference>
<keyword evidence="9" id="KW-1185">Reference proteome</keyword>
<dbReference type="EMBL" id="LR134516">
    <property type="protein sequence ID" value="VEJ20391.1"/>
    <property type="molecule type" value="Genomic_DNA"/>
</dbReference>
<evidence type="ECO:0000313" key="8">
    <source>
        <dbReference type="EMBL" id="VEJ20391.1"/>
    </source>
</evidence>
<dbReference type="AlphaFoldDB" id="A0A448U954"/>
<evidence type="ECO:0000256" key="6">
    <source>
        <dbReference type="SAM" id="Phobius"/>
    </source>
</evidence>
<gene>
    <name evidence="8" type="ORF">NCTC12227_00096</name>
</gene>
<dbReference type="GO" id="GO:0005886">
    <property type="term" value="C:plasma membrane"/>
    <property type="evidence" value="ECO:0007669"/>
    <property type="project" value="UniProtKB-SubCell"/>
</dbReference>
<feature type="domain" description="RDD" evidence="7">
    <location>
        <begin position="3"/>
        <end position="131"/>
    </location>
</feature>
<feature type="transmembrane region" description="Helical" evidence="6">
    <location>
        <begin position="44"/>
        <end position="66"/>
    </location>
</feature>
<evidence type="ECO:0000313" key="9">
    <source>
        <dbReference type="Proteomes" id="UP000268229"/>
    </source>
</evidence>
<dbReference type="KEGG" id="nani:NCTC12227_00096"/>
<dbReference type="PANTHER" id="PTHR36115">
    <property type="entry name" value="PROLINE-RICH ANTIGEN HOMOLOG-RELATED"/>
    <property type="match status" value="1"/>
</dbReference>
<comment type="subcellular location">
    <subcellularLocation>
        <location evidence="1">Cell membrane</location>
        <topology evidence="1">Multi-pass membrane protein</topology>
    </subcellularLocation>
</comment>
<keyword evidence="2" id="KW-1003">Cell membrane</keyword>
<dbReference type="PANTHER" id="PTHR36115:SF4">
    <property type="entry name" value="MEMBRANE PROTEIN"/>
    <property type="match status" value="1"/>
</dbReference>
<dbReference type="OrthoDB" id="5298807at2"/>
<keyword evidence="3 6" id="KW-0812">Transmembrane</keyword>
<accession>A0A448U954</accession>
<evidence type="ECO:0000259" key="7">
    <source>
        <dbReference type="Pfam" id="PF06271"/>
    </source>
</evidence>